<name>A0AAD6S2V6_9AGAR</name>
<accession>A0AAD6S2V6</accession>
<dbReference type="InterPro" id="IPR041078">
    <property type="entry name" value="Plavaka"/>
</dbReference>
<organism evidence="1 2">
    <name type="scientific">Mycena alexandri</name>
    <dbReference type="NCBI Taxonomy" id="1745969"/>
    <lineage>
        <taxon>Eukaryota</taxon>
        <taxon>Fungi</taxon>
        <taxon>Dikarya</taxon>
        <taxon>Basidiomycota</taxon>
        <taxon>Agaricomycotina</taxon>
        <taxon>Agaricomycetes</taxon>
        <taxon>Agaricomycetidae</taxon>
        <taxon>Agaricales</taxon>
        <taxon>Marasmiineae</taxon>
        <taxon>Mycenaceae</taxon>
        <taxon>Mycena</taxon>
    </lineage>
</organism>
<dbReference type="Proteomes" id="UP001218188">
    <property type="component" value="Unassembled WGS sequence"/>
</dbReference>
<evidence type="ECO:0000313" key="2">
    <source>
        <dbReference type="Proteomes" id="UP001218188"/>
    </source>
</evidence>
<dbReference type="EMBL" id="JARJCM010000371">
    <property type="protein sequence ID" value="KAJ7017892.1"/>
    <property type="molecule type" value="Genomic_DNA"/>
</dbReference>
<comment type="caution">
    <text evidence="1">The sequence shown here is derived from an EMBL/GenBank/DDBJ whole genome shotgun (WGS) entry which is preliminary data.</text>
</comment>
<dbReference type="AlphaFoldDB" id="A0AAD6S2V6"/>
<gene>
    <name evidence="1" type="ORF">C8F04DRAFT_978273</name>
</gene>
<dbReference type="Pfam" id="PF18759">
    <property type="entry name" value="Plavaka"/>
    <property type="match status" value="1"/>
</dbReference>
<reference evidence="1" key="1">
    <citation type="submission" date="2023-03" db="EMBL/GenBank/DDBJ databases">
        <title>Massive genome expansion in bonnet fungi (Mycena s.s.) driven by repeated elements and novel gene families across ecological guilds.</title>
        <authorList>
            <consortium name="Lawrence Berkeley National Laboratory"/>
            <person name="Harder C.B."/>
            <person name="Miyauchi S."/>
            <person name="Viragh M."/>
            <person name="Kuo A."/>
            <person name="Thoen E."/>
            <person name="Andreopoulos B."/>
            <person name="Lu D."/>
            <person name="Skrede I."/>
            <person name="Drula E."/>
            <person name="Henrissat B."/>
            <person name="Morin E."/>
            <person name="Kohler A."/>
            <person name="Barry K."/>
            <person name="LaButti K."/>
            <person name="Morin E."/>
            <person name="Salamov A."/>
            <person name="Lipzen A."/>
            <person name="Mereny Z."/>
            <person name="Hegedus B."/>
            <person name="Baldrian P."/>
            <person name="Stursova M."/>
            <person name="Weitz H."/>
            <person name="Taylor A."/>
            <person name="Grigoriev I.V."/>
            <person name="Nagy L.G."/>
            <person name="Martin F."/>
            <person name="Kauserud H."/>
        </authorList>
    </citation>
    <scope>NUCLEOTIDE SEQUENCE</scope>
    <source>
        <strain evidence="1">CBHHK200</strain>
    </source>
</reference>
<proteinExistence type="predicted"/>
<evidence type="ECO:0000313" key="1">
    <source>
        <dbReference type="EMBL" id="KAJ7017892.1"/>
    </source>
</evidence>
<keyword evidence="2" id="KW-1185">Reference proteome</keyword>
<protein>
    <submittedName>
        <fullName evidence="1">Uncharacterized protein</fullName>
    </submittedName>
</protein>
<sequence>MWTAEWWWKLQELLPPGACISGIILSSDKTKLSQFSGDKTAWPVYLTIGNILKEIRRQPSAHATVLIGYLPVSKLTCFTDDTRSLAGYRLFHKCMSLLLEPLITAGKEGVDMVCADGFIRRVFPILAAYVADFPEQCLVACCYVRANQSFIFSHLSVLVALNPTLIVLPSPPDTPSRTTSDPAPLR</sequence>